<dbReference type="Proteomes" id="UP001596408">
    <property type="component" value="Unassembled WGS sequence"/>
</dbReference>
<comment type="caution">
    <text evidence="3">The sequence shown here is derived from an EMBL/GenBank/DDBJ whole genome shotgun (WGS) entry which is preliminary data.</text>
</comment>
<reference evidence="3 4" key="1">
    <citation type="journal article" date="2019" name="Int. J. Syst. Evol. Microbiol.">
        <title>The Global Catalogue of Microorganisms (GCM) 10K type strain sequencing project: providing services to taxonomists for standard genome sequencing and annotation.</title>
        <authorList>
            <consortium name="The Broad Institute Genomics Platform"/>
            <consortium name="The Broad Institute Genome Sequencing Center for Infectious Disease"/>
            <person name="Wu L."/>
            <person name="Ma J."/>
        </authorList>
    </citation>
    <scope>NUCLEOTIDE SEQUENCE [LARGE SCALE GENOMIC DNA]</scope>
    <source>
        <strain evidence="3 4">YIM 94188</strain>
    </source>
</reference>
<dbReference type="InterPro" id="IPR011674">
    <property type="entry name" value="DUF1616"/>
</dbReference>
<keyword evidence="1" id="KW-0812">Transmembrane</keyword>
<evidence type="ECO:0000259" key="2">
    <source>
        <dbReference type="Pfam" id="PF07760"/>
    </source>
</evidence>
<evidence type="ECO:0000313" key="3">
    <source>
        <dbReference type="EMBL" id="MFC6825111.1"/>
    </source>
</evidence>
<sequence length="220" mass="24005">MPEVRDTLRRLGHRGSKLASSVRRLRSRGRSLSDAEWTGATVNVVLVLSLLLAPASIAYALSLPDDRYTEFSVLTRDDSGNLVSNEYPRNVERGESVPLVLSIANHEQTGSTYTVVVRLQQVRMGDGGTVAGIETSKTLSRDRVTVAPGGTRTIPYEFVPTMTGKNLRASFLLYRGEPPANPNAESAYRSLHLWMNVSANGAESADELGYPRHPVEPPAD</sequence>
<dbReference type="AlphaFoldDB" id="A0ABD5TZC9"/>
<keyword evidence="1" id="KW-0472">Membrane</keyword>
<protein>
    <submittedName>
        <fullName evidence="3">DUF1616 domain-containing protein</fullName>
    </submittedName>
</protein>
<keyword evidence="4" id="KW-1185">Reference proteome</keyword>
<evidence type="ECO:0000313" key="4">
    <source>
        <dbReference type="Proteomes" id="UP001596408"/>
    </source>
</evidence>
<evidence type="ECO:0000256" key="1">
    <source>
        <dbReference type="SAM" id="Phobius"/>
    </source>
</evidence>
<dbReference type="RefSeq" id="WP_379695004.1">
    <property type="nucleotide sequence ID" value="NZ_JBHSXH010000011.1"/>
</dbReference>
<organism evidence="3 4">
    <name type="scientific">Halopelagius fulvigenes</name>
    <dbReference type="NCBI Taxonomy" id="1198324"/>
    <lineage>
        <taxon>Archaea</taxon>
        <taxon>Methanobacteriati</taxon>
        <taxon>Methanobacteriota</taxon>
        <taxon>Stenosarchaea group</taxon>
        <taxon>Halobacteria</taxon>
        <taxon>Halobacteriales</taxon>
        <taxon>Haloferacaceae</taxon>
    </lineage>
</organism>
<proteinExistence type="predicted"/>
<name>A0ABD5TZC9_9EURY</name>
<dbReference type="Pfam" id="PF07760">
    <property type="entry name" value="DUF1616"/>
    <property type="match status" value="1"/>
</dbReference>
<accession>A0ABD5TZC9</accession>
<dbReference type="EMBL" id="JBHSXH010000011">
    <property type="protein sequence ID" value="MFC6825111.1"/>
    <property type="molecule type" value="Genomic_DNA"/>
</dbReference>
<gene>
    <name evidence="3" type="ORF">ACFQEV_08915</name>
</gene>
<feature type="transmembrane region" description="Helical" evidence="1">
    <location>
        <begin position="40"/>
        <end position="61"/>
    </location>
</feature>
<feature type="domain" description="DUF1616" evidence="2">
    <location>
        <begin position="26"/>
        <end position="196"/>
    </location>
</feature>
<keyword evidence="1" id="KW-1133">Transmembrane helix</keyword>